<dbReference type="PANTHER" id="PTHR43306:SF1">
    <property type="entry name" value="7,8-DIHYDRO-6-HYDROXYMETHYLPTERIN DIMETHYLTRANSFERASE"/>
    <property type="match status" value="1"/>
</dbReference>
<dbReference type="SFLD" id="SFLDG01100">
    <property type="entry name" value="methyltransferase_(Class_D)"/>
    <property type="match status" value="1"/>
</dbReference>
<dbReference type="SFLD" id="SFLDS00029">
    <property type="entry name" value="Radical_SAM"/>
    <property type="match status" value="1"/>
</dbReference>
<keyword evidence="4" id="KW-0411">Iron-sulfur</keyword>
<dbReference type="PANTHER" id="PTHR43306">
    <property type="entry name" value="7,8-DIHYDRO-6-HYDROXYMETHYLPTERIN DIMETHYLTRANSFERASE"/>
    <property type="match status" value="1"/>
</dbReference>
<evidence type="ECO:0000256" key="3">
    <source>
        <dbReference type="ARBA" id="ARBA00023004"/>
    </source>
</evidence>
<dbReference type="AlphaFoldDB" id="A0A8T4KW06"/>
<reference evidence="6" key="1">
    <citation type="submission" date="2021-03" db="EMBL/GenBank/DDBJ databases">
        <authorList>
            <person name="Jaffe A."/>
        </authorList>
    </citation>
    <scope>NUCLEOTIDE SEQUENCE</scope>
    <source>
        <strain evidence="6">RIFCSPHIGHO2_01_FULL_AR10_44_11</strain>
    </source>
</reference>
<dbReference type="InterPro" id="IPR034471">
    <property type="entry name" value="GDGT/MA_synthase"/>
</dbReference>
<dbReference type="InterPro" id="IPR058240">
    <property type="entry name" value="rSAM_sf"/>
</dbReference>
<dbReference type="PROSITE" id="PS51918">
    <property type="entry name" value="RADICAL_SAM"/>
    <property type="match status" value="1"/>
</dbReference>
<dbReference type="InterPro" id="IPR034474">
    <property type="entry name" value="Methyltransferase_Class_D"/>
</dbReference>
<protein>
    <submittedName>
        <fullName evidence="6">Radical SAM protein</fullName>
    </submittedName>
</protein>
<dbReference type="InterPro" id="IPR007197">
    <property type="entry name" value="rSAM"/>
</dbReference>
<dbReference type="GO" id="GO:0051539">
    <property type="term" value="F:4 iron, 4 sulfur cluster binding"/>
    <property type="evidence" value="ECO:0007669"/>
    <property type="project" value="InterPro"/>
</dbReference>
<evidence type="ECO:0000256" key="2">
    <source>
        <dbReference type="ARBA" id="ARBA00022723"/>
    </source>
</evidence>
<dbReference type="SFLD" id="SFLDG01067">
    <property type="entry name" value="SPASM/twitch_domain_containing"/>
    <property type="match status" value="1"/>
</dbReference>
<name>A0A8T4KW06_9ARCH</name>
<dbReference type="Gene3D" id="3.20.20.70">
    <property type="entry name" value="Aldolase class I"/>
    <property type="match status" value="1"/>
</dbReference>
<reference evidence="6" key="2">
    <citation type="submission" date="2021-05" db="EMBL/GenBank/DDBJ databases">
        <title>Protein family content uncovers lineage relationships and bacterial pathway maintenance mechanisms in DPANN archaea.</title>
        <authorList>
            <person name="Castelle C.J."/>
            <person name="Meheust R."/>
            <person name="Jaffe A.L."/>
            <person name="Seitz K."/>
            <person name="Gong X."/>
            <person name="Baker B.J."/>
            <person name="Banfield J.F."/>
        </authorList>
    </citation>
    <scope>NUCLEOTIDE SEQUENCE</scope>
    <source>
        <strain evidence="6">RIFCSPHIGHO2_01_FULL_AR10_44_11</strain>
    </source>
</reference>
<dbReference type="InterPro" id="IPR013785">
    <property type="entry name" value="Aldolase_TIM"/>
</dbReference>
<dbReference type="CDD" id="cd01335">
    <property type="entry name" value="Radical_SAM"/>
    <property type="match status" value="1"/>
</dbReference>
<keyword evidence="1" id="KW-0949">S-adenosyl-L-methionine</keyword>
<evidence type="ECO:0000256" key="1">
    <source>
        <dbReference type="ARBA" id="ARBA00022691"/>
    </source>
</evidence>
<evidence type="ECO:0000313" key="6">
    <source>
        <dbReference type="EMBL" id="MBS3057319.1"/>
    </source>
</evidence>
<organism evidence="6 7">
    <name type="scientific">Candidatus Iainarchaeum sp</name>
    <dbReference type="NCBI Taxonomy" id="3101447"/>
    <lineage>
        <taxon>Archaea</taxon>
        <taxon>Candidatus Iainarchaeota</taxon>
        <taxon>Candidatus Iainarchaeia</taxon>
        <taxon>Candidatus Iainarchaeales</taxon>
        <taxon>Candidatus Iainarchaeaceae</taxon>
        <taxon>Candidatus Iainarchaeum</taxon>
    </lineage>
</organism>
<dbReference type="Pfam" id="PF23545">
    <property type="entry name" value="Zn_ribbon_HMPTM"/>
    <property type="match status" value="1"/>
</dbReference>
<dbReference type="SFLD" id="SFLDF00385">
    <property type="entry name" value="7_8-dihydro-6-hydroxymethylpte"/>
    <property type="match status" value="1"/>
</dbReference>
<dbReference type="EMBL" id="JAGVWD010000021">
    <property type="protein sequence ID" value="MBS3057319.1"/>
    <property type="molecule type" value="Genomic_DNA"/>
</dbReference>
<dbReference type="Proteomes" id="UP000677687">
    <property type="component" value="Unassembled WGS sequence"/>
</dbReference>
<dbReference type="GO" id="GO:0008168">
    <property type="term" value="F:methyltransferase activity"/>
    <property type="evidence" value="ECO:0007669"/>
    <property type="project" value="InterPro"/>
</dbReference>
<feature type="domain" description="Radical SAM core" evidence="5">
    <location>
        <begin position="105"/>
        <end position="327"/>
    </location>
</feature>
<evidence type="ECO:0000259" key="5">
    <source>
        <dbReference type="PROSITE" id="PS51918"/>
    </source>
</evidence>
<accession>A0A8T4KW06</accession>
<gene>
    <name evidence="6" type="ORF">J4415_01690</name>
</gene>
<dbReference type="InterPro" id="IPR056488">
    <property type="entry name" value="Zn_ribbon_HMPTM"/>
</dbReference>
<evidence type="ECO:0000256" key="4">
    <source>
        <dbReference type="ARBA" id="ARBA00023014"/>
    </source>
</evidence>
<proteinExistence type="predicted"/>
<keyword evidence="3" id="KW-0408">Iron</keyword>
<keyword evidence="2" id="KW-0479">Metal-binding</keyword>
<dbReference type="Pfam" id="PF04055">
    <property type="entry name" value="Radical_SAM"/>
    <property type="match status" value="1"/>
</dbReference>
<sequence length="547" mass="62345">MAEKISKVSGDYASPLPVQTRSLCPECKAPLLATIYEKSGKVFIKKTCKEHGKFDEMYWESAKFYDFARKFSAKSRGIENPNVGEFINNDGTNCPFDCGICSNHHTHTGLSNIVVTNRCDMSCWYCFFYAKEGSPIYEPSLEQIRMMLRNLKNEKPVSTNAVQITGGEPCVRDDIVDIVKIAREEGYAHVQFNTTGIAFANDAELVKKVKDAGATTVYMSFDGASKKTNPKNHWEAPFAIENCRKAKLGIVLVPTLIQNVNEHDAGNIINFALNNLDVIRAVNFQPVSFVGRMPKALREKQRITIPGAIKKIEEQTNGMIAESDWYPVPCVAPFSQFVEALTGRRQYELSIHFACGAATYLFMDGNRPVPITRFIDVEGFTEFLSEKAQELEKGKSRIATGAEMLLKLGKFIDRKKQPRNINIGKLLFNALVKHDYKALGEIHHRTLFLGMMHFMDPYNYDQARVERCDVHYAMPDGRIIPFCAFNVLPEIYRDKVQRQYSVPWKEWQNLHPEKNINYKYRRDVKALEASPIYKSAYFSQQNFFEGD</sequence>
<comment type="caution">
    <text evidence="6">The sequence shown here is derived from an EMBL/GenBank/DDBJ whole genome shotgun (WGS) entry which is preliminary data.</text>
</comment>
<dbReference type="SUPFAM" id="SSF102114">
    <property type="entry name" value="Radical SAM enzymes"/>
    <property type="match status" value="1"/>
</dbReference>
<evidence type="ECO:0000313" key="7">
    <source>
        <dbReference type="Proteomes" id="UP000677687"/>
    </source>
</evidence>
<dbReference type="GO" id="GO:0046872">
    <property type="term" value="F:metal ion binding"/>
    <property type="evidence" value="ECO:0007669"/>
    <property type="project" value="UniProtKB-KW"/>
</dbReference>
<dbReference type="NCBIfam" id="NF045702">
    <property type="entry name" value="rSAM_GDGT_ether"/>
    <property type="match status" value="1"/>
</dbReference>